<sequence>MTAHPGALKAIASGIAESCRPRPPKPFLEWIRENIELVDGPKKGELWSPDDAPYLKEVAECLSIEHPCTEVSVRKAQQTGVSILALAWCLYLAEVAPDNILYGVPGLDALRDINSGKLQPLIDAHTDRTGKTTIYPVKDRSGTGSTGSEKKFAGGILYMANANAVMDLSAKTIRYGVQDELSKWSILPNGADPENLFFGRFTAFRRLKGYKIFRLSTPELDSGEPLGDGPGHCRIDRHFQQSDQRYWHVKCPACGKEQVLNDKQLVIDRDHPERSTLRCQHCPHEITEAERVEAVRGGRMVATKPGPGRHPGFHIDAFISLMMSIGDIVVDKLEYGKKGEAGEKDYANVVCALPFAPKGNAPDHKRLMERREDYAPETIPAGALIFTGGADIQSYGIYLEMVAFAEDRQSWCVSAEFFEGATDNSQAGAWSLFEEYIGREFPDAWGVLWRPDAIGIDSGYRTNQVLEFCRRHPGTYATKGEGKRGVPAISPPTRKSVTRKGKRKRYGSTMSWPVGTWALKQELMGNLHKTGIAAGEVSDPPGYAHFHRELAEEYFQQITSEYFEQKMVNGKFHEEWKKRREHNHWLDCRIGAMAMAEQMGLTRMRPEEWATLRARRMPPPDADLLSPAPVKVQVPIVPIKTEPASPKVEKPRINRWASRS</sequence>
<feature type="domain" description="Phage terminase large subunit GpA ATPase" evidence="2">
    <location>
        <begin position="47"/>
        <end position="299"/>
    </location>
</feature>
<dbReference type="Pfam" id="PF05876">
    <property type="entry name" value="GpA_ATPase"/>
    <property type="match status" value="1"/>
</dbReference>
<organism evidence="4">
    <name type="scientific">uncultured Pleomorphomonas sp</name>
    <dbReference type="NCBI Taxonomy" id="442121"/>
    <lineage>
        <taxon>Bacteria</taxon>
        <taxon>Pseudomonadati</taxon>
        <taxon>Pseudomonadota</taxon>
        <taxon>Alphaproteobacteria</taxon>
        <taxon>Hyphomicrobiales</taxon>
        <taxon>Pleomorphomonadaceae</taxon>
        <taxon>Pleomorphomonas</taxon>
        <taxon>environmental samples</taxon>
    </lineage>
</organism>
<dbReference type="InterPro" id="IPR046454">
    <property type="entry name" value="GpA_endonuclease"/>
</dbReference>
<feature type="domain" description="Terminase large subunit GpA endonuclease" evidence="3">
    <location>
        <begin position="310"/>
        <end position="604"/>
    </location>
</feature>
<dbReference type="InterPro" id="IPR046453">
    <property type="entry name" value="GpA_ATPase"/>
</dbReference>
<dbReference type="GO" id="GO:0016887">
    <property type="term" value="F:ATP hydrolysis activity"/>
    <property type="evidence" value="ECO:0007669"/>
    <property type="project" value="InterPro"/>
</dbReference>
<gene>
    <name evidence="4" type="ORF">KL86PLE_110051</name>
</gene>
<evidence type="ECO:0000256" key="1">
    <source>
        <dbReference type="SAM" id="MobiDB-lite"/>
    </source>
</evidence>
<dbReference type="GO" id="GO:0004519">
    <property type="term" value="F:endonuclease activity"/>
    <property type="evidence" value="ECO:0007669"/>
    <property type="project" value="InterPro"/>
</dbReference>
<protein>
    <submittedName>
        <fullName evidence="4">Phage terminase large subunit (Gp15)</fullName>
    </submittedName>
</protein>
<dbReference type="RefSeq" id="WP_288199474.1">
    <property type="nucleotide sequence ID" value="NZ_LT608334.1"/>
</dbReference>
<dbReference type="Pfam" id="PF20454">
    <property type="entry name" value="GpA_nuclease"/>
    <property type="match status" value="1"/>
</dbReference>
<evidence type="ECO:0000259" key="3">
    <source>
        <dbReference type="Pfam" id="PF20454"/>
    </source>
</evidence>
<feature type="region of interest" description="Disordered" evidence="1">
    <location>
        <begin position="479"/>
        <end position="502"/>
    </location>
</feature>
<accession>A0A212L788</accession>
<evidence type="ECO:0000313" key="4">
    <source>
        <dbReference type="EMBL" id="SCM73398.1"/>
    </source>
</evidence>
<dbReference type="EMBL" id="FMJD01000003">
    <property type="protein sequence ID" value="SCM73398.1"/>
    <property type="molecule type" value="Genomic_DNA"/>
</dbReference>
<evidence type="ECO:0000259" key="2">
    <source>
        <dbReference type="Pfam" id="PF05876"/>
    </source>
</evidence>
<reference evidence="4" key="1">
    <citation type="submission" date="2016-08" db="EMBL/GenBank/DDBJ databases">
        <authorList>
            <person name="Seilhamer J.J."/>
        </authorList>
    </citation>
    <scope>NUCLEOTIDE SEQUENCE</scope>
    <source>
        <strain evidence="4">86</strain>
    </source>
</reference>
<name>A0A212L788_9HYPH</name>
<proteinExistence type="predicted"/>
<dbReference type="AlphaFoldDB" id="A0A212L788"/>